<dbReference type="GO" id="GO:0000155">
    <property type="term" value="F:phosphorelay sensor kinase activity"/>
    <property type="evidence" value="ECO:0007669"/>
    <property type="project" value="InterPro"/>
</dbReference>
<comment type="caution">
    <text evidence="2">The sequence shown here is derived from an EMBL/GenBank/DDBJ whole genome shotgun (WGS) entry which is preliminary data.</text>
</comment>
<dbReference type="EMBL" id="JACIDS010000003">
    <property type="protein sequence ID" value="MBB3931259.1"/>
    <property type="molecule type" value="Genomic_DNA"/>
</dbReference>
<evidence type="ECO:0000313" key="2">
    <source>
        <dbReference type="EMBL" id="MBB3931259.1"/>
    </source>
</evidence>
<dbReference type="RefSeq" id="WP_183398917.1">
    <property type="nucleotide sequence ID" value="NZ_JACIDS010000003.1"/>
</dbReference>
<feature type="domain" description="HPr kinase/phosphorylase C-terminal" evidence="1">
    <location>
        <begin position="19"/>
        <end position="145"/>
    </location>
</feature>
<dbReference type="AlphaFoldDB" id="A0A840ALS0"/>
<sequence length="161" mass="16689">MSEAAAPIPAHPRNELPPTIHASAVQVAGQGVLVRGPSGSGKSSLLLALLLADRTGNRLVADDRVVLAVAAGRLLAAPPAELAGLIEVRGQGILRQDHVPSAEIALVVDLEPAAECPRMPEAESAFVELAGVRVRRIRLPIGQADGWMRVMAAVLFAPAAI</sequence>
<dbReference type="SUPFAM" id="SSF53795">
    <property type="entry name" value="PEP carboxykinase-like"/>
    <property type="match status" value="1"/>
</dbReference>
<keyword evidence="3" id="KW-1185">Reference proteome</keyword>
<keyword evidence="2" id="KW-0808">Transferase</keyword>
<dbReference type="InterPro" id="IPR011104">
    <property type="entry name" value="Hpr_kin/Pase_C"/>
</dbReference>
<protein>
    <submittedName>
        <fullName evidence="2">Serine kinase of HPr protein (Carbohydrate metabolism regulator)</fullName>
    </submittedName>
</protein>
<dbReference type="CDD" id="cd01918">
    <property type="entry name" value="HprK_C"/>
    <property type="match status" value="1"/>
</dbReference>
<evidence type="ECO:0000259" key="1">
    <source>
        <dbReference type="Pfam" id="PF07475"/>
    </source>
</evidence>
<gene>
    <name evidence="2" type="ORF">GGR25_002309</name>
</gene>
<organism evidence="2 3">
    <name type="scientific">Kaistia hirudinis</name>
    <dbReference type="NCBI Taxonomy" id="1293440"/>
    <lineage>
        <taxon>Bacteria</taxon>
        <taxon>Pseudomonadati</taxon>
        <taxon>Pseudomonadota</taxon>
        <taxon>Alphaproteobacteria</taxon>
        <taxon>Hyphomicrobiales</taxon>
        <taxon>Kaistiaceae</taxon>
        <taxon>Kaistia</taxon>
    </lineage>
</organism>
<reference evidence="2 3" key="1">
    <citation type="submission" date="2020-08" db="EMBL/GenBank/DDBJ databases">
        <title>Genomic Encyclopedia of Type Strains, Phase IV (KMG-IV): sequencing the most valuable type-strain genomes for metagenomic binning, comparative biology and taxonomic classification.</title>
        <authorList>
            <person name="Goeker M."/>
        </authorList>
    </citation>
    <scope>NUCLEOTIDE SEQUENCE [LARGE SCALE GENOMIC DNA]</scope>
    <source>
        <strain evidence="2 3">DSM 25966</strain>
    </source>
</reference>
<name>A0A840ALS0_9HYPH</name>
<dbReference type="GO" id="GO:0005524">
    <property type="term" value="F:ATP binding"/>
    <property type="evidence" value="ECO:0007669"/>
    <property type="project" value="InterPro"/>
</dbReference>
<dbReference type="Gene3D" id="3.40.50.300">
    <property type="entry name" value="P-loop containing nucleotide triphosphate hydrolases"/>
    <property type="match status" value="1"/>
</dbReference>
<dbReference type="InterPro" id="IPR027417">
    <property type="entry name" value="P-loop_NTPase"/>
</dbReference>
<dbReference type="GO" id="GO:0006109">
    <property type="term" value="P:regulation of carbohydrate metabolic process"/>
    <property type="evidence" value="ECO:0007669"/>
    <property type="project" value="InterPro"/>
</dbReference>
<keyword evidence="2" id="KW-0418">Kinase</keyword>
<evidence type="ECO:0000313" key="3">
    <source>
        <dbReference type="Proteomes" id="UP000553963"/>
    </source>
</evidence>
<accession>A0A840ALS0</accession>
<dbReference type="Pfam" id="PF07475">
    <property type="entry name" value="Hpr_kinase_C"/>
    <property type="match status" value="1"/>
</dbReference>
<dbReference type="Proteomes" id="UP000553963">
    <property type="component" value="Unassembled WGS sequence"/>
</dbReference>
<proteinExistence type="predicted"/>